<dbReference type="Proteomes" id="UP000509302">
    <property type="component" value="Chromosome"/>
</dbReference>
<dbReference type="InterPro" id="IPR029044">
    <property type="entry name" value="Nucleotide-diphossugar_trans"/>
</dbReference>
<proteinExistence type="predicted"/>
<organism evidence="1 2">
    <name type="scientific">Costertonia aggregata</name>
    <dbReference type="NCBI Taxonomy" id="343403"/>
    <lineage>
        <taxon>Bacteria</taxon>
        <taxon>Pseudomonadati</taxon>
        <taxon>Bacteroidota</taxon>
        <taxon>Flavobacteriia</taxon>
        <taxon>Flavobacteriales</taxon>
        <taxon>Flavobacteriaceae</taxon>
        <taxon>Costertonia</taxon>
    </lineage>
</organism>
<gene>
    <name evidence="1" type="ORF">HYG79_04175</name>
</gene>
<sequence>MREFAPVVLFTYNRLSETRQTVRALENNYLAADSELYIFSDGPKNLHDEKKILEVRKFLRNVNGFKKVHFFESDKNKGLAHSVINGVTKVLDIKGKLIVLEDDLVSSPNFLDFMNQALDFYEDVHEIISISGYTLKLPSLKNYEKDYYLGQRASSWGWGMWKDRWDKVDWKVSDYNKFKKNYKNVFAFYNIGSDMPWMLKNQMNGKIDSWAIRLCYHQFKNNMLTVFASSSKINSIGSGKDATHTSGVTKFETPLDSGVNRRFSFDKVLVINRDIATDFKSKFSLTRRIIDKFKKHIEKL</sequence>
<keyword evidence="2" id="KW-1185">Reference proteome</keyword>
<dbReference type="SUPFAM" id="SSF53448">
    <property type="entry name" value="Nucleotide-diphospho-sugar transferases"/>
    <property type="match status" value="1"/>
</dbReference>
<evidence type="ECO:0000313" key="1">
    <source>
        <dbReference type="EMBL" id="QLG44575.1"/>
    </source>
</evidence>
<dbReference type="KEGG" id="cagg:HYG79_04175"/>
<name>A0A7H9AMR2_9FLAO</name>
<dbReference type="EMBL" id="CP058595">
    <property type="protein sequence ID" value="QLG44575.1"/>
    <property type="molecule type" value="Genomic_DNA"/>
</dbReference>
<dbReference type="Gene3D" id="3.90.550.10">
    <property type="entry name" value="Spore Coat Polysaccharide Biosynthesis Protein SpsA, Chain A"/>
    <property type="match status" value="1"/>
</dbReference>
<dbReference type="GO" id="GO:0016740">
    <property type="term" value="F:transferase activity"/>
    <property type="evidence" value="ECO:0007669"/>
    <property type="project" value="UniProtKB-KW"/>
</dbReference>
<dbReference type="RefSeq" id="WP_179240909.1">
    <property type="nucleotide sequence ID" value="NZ_CP058595.1"/>
</dbReference>
<dbReference type="AlphaFoldDB" id="A0A7H9AMR2"/>
<evidence type="ECO:0000313" key="2">
    <source>
        <dbReference type="Proteomes" id="UP000509302"/>
    </source>
</evidence>
<protein>
    <submittedName>
        <fullName evidence="1">Glycosyltransferase family 2 protein</fullName>
    </submittedName>
</protein>
<keyword evidence="1" id="KW-0808">Transferase</keyword>
<accession>A0A7H9AMR2</accession>
<reference evidence="1 2" key="1">
    <citation type="journal article" date="2006" name="Int. J. Syst. Evol. Microbiol.">
        <title>Costertonia aggregata gen. nov., sp. nov., a mesophilic marine bacterium of the family Flavobacteriaceae, isolated from a mature biofilm.</title>
        <authorList>
            <person name="Kwon K.K."/>
            <person name="Lee Y.K."/>
            <person name="Lee H.K."/>
        </authorList>
    </citation>
    <scope>NUCLEOTIDE SEQUENCE [LARGE SCALE GENOMIC DNA]</scope>
    <source>
        <strain evidence="1 2">KCCM 42265</strain>
    </source>
</reference>